<evidence type="ECO:0000256" key="10">
    <source>
        <dbReference type="RuleBase" id="RU000594"/>
    </source>
</evidence>
<organism evidence="12 13">
    <name type="scientific">Thermoclostridium caenicola</name>
    <dbReference type="NCBI Taxonomy" id="659425"/>
    <lineage>
        <taxon>Bacteria</taxon>
        <taxon>Bacillati</taxon>
        <taxon>Bacillota</taxon>
        <taxon>Clostridia</taxon>
        <taxon>Eubacteriales</taxon>
        <taxon>Oscillospiraceae</taxon>
        <taxon>Thermoclostridium</taxon>
    </lineage>
</organism>
<feature type="transmembrane region" description="Helical" evidence="9">
    <location>
        <begin position="78"/>
        <end position="96"/>
    </location>
</feature>
<dbReference type="PROSITE" id="PS00855">
    <property type="entry name" value="SPASE_II"/>
    <property type="match status" value="1"/>
</dbReference>
<dbReference type="EMBL" id="FQZP01000035">
    <property type="protein sequence ID" value="SHJ25478.1"/>
    <property type="molecule type" value="Genomic_DNA"/>
</dbReference>
<feature type="transmembrane region" description="Helical" evidence="9">
    <location>
        <begin position="52"/>
        <end position="71"/>
    </location>
</feature>
<feature type="active site" evidence="9">
    <location>
        <position position="123"/>
    </location>
</feature>
<gene>
    <name evidence="9" type="primary">lspA</name>
    <name evidence="12" type="ORF">SAMN05444373_103514</name>
</gene>
<keyword evidence="2 9" id="KW-1003">Cell membrane</keyword>
<keyword evidence="8 9" id="KW-0472">Membrane</keyword>
<evidence type="ECO:0000256" key="3">
    <source>
        <dbReference type="ARBA" id="ARBA00022670"/>
    </source>
</evidence>
<dbReference type="PANTHER" id="PTHR33695">
    <property type="entry name" value="LIPOPROTEIN SIGNAL PEPTIDASE"/>
    <property type="match status" value="1"/>
</dbReference>
<evidence type="ECO:0000256" key="7">
    <source>
        <dbReference type="ARBA" id="ARBA00022989"/>
    </source>
</evidence>
<protein>
    <recommendedName>
        <fullName evidence="9">Lipoprotein signal peptidase</fullName>
        <ecNumber evidence="9">3.4.23.36</ecNumber>
    </recommendedName>
    <alternativeName>
        <fullName evidence="9">Prolipoprotein signal peptidase</fullName>
    </alternativeName>
    <alternativeName>
        <fullName evidence="9">Signal peptidase II</fullName>
        <shortName evidence="9">SPase II</shortName>
    </alternativeName>
</protein>
<reference evidence="12 13" key="1">
    <citation type="submission" date="2016-11" db="EMBL/GenBank/DDBJ databases">
        <authorList>
            <person name="Varghese N."/>
            <person name="Submissions S."/>
        </authorList>
    </citation>
    <scope>NUCLEOTIDE SEQUENCE [LARGE SCALE GENOMIC DNA]</scope>
    <source>
        <strain evidence="12 13">DSM 19027</strain>
    </source>
</reference>
<dbReference type="GO" id="GO:0004190">
    <property type="term" value="F:aspartic-type endopeptidase activity"/>
    <property type="evidence" value="ECO:0007669"/>
    <property type="project" value="UniProtKB-UniRule"/>
</dbReference>
<comment type="catalytic activity">
    <reaction evidence="9 10">
        <text>Release of signal peptides from bacterial membrane prolipoproteins. Hydrolyzes -Xaa-Yaa-Zaa-|-(S,diacylglyceryl)Cys-, in which Xaa is hydrophobic (preferably Leu), and Yaa (Ala or Ser) and Zaa (Gly or Ala) have small, neutral side chains.</text>
        <dbReference type="EC" id="3.4.23.36"/>
    </reaction>
</comment>
<dbReference type="GO" id="GO:0005886">
    <property type="term" value="C:plasma membrane"/>
    <property type="evidence" value="ECO:0007669"/>
    <property type="project" value="UniProtKB-SubCell"/>
</dbReference>
<feature type="transmembrane region" description="Helical" evidence="9">
    <location>
        <begin position="116"/>
        <end position="141"/>
    </location>
</feature>
<dbReference type="HAMAP" id="MF_00161">
    <property type="entry name" value="LspA"/>
    <property type="match status" value="1"/>
</dbReference>
<evidence type="ECO:0000256" key="5">
    <source>
        <dbReference type="ARBA" id="ARBA00022750"/>
    </source>
</evidence>
<dbReference type="EC" id="3.4.23.36" evidence="9"/>
<evidence type="ECO:0000313" key="13">
    <source>
        <dbReference type="Proteomes" id="UP000324781"/>
    </source>
</evidence>
<keyword evidence="13" id="KW-1185">Reference proteome</keyword>
<dbReference type="RefSeq" id="WP_149679062.1">
    <property type="nucleotide sequence ID" value="NZ_DAONMB010000005.1"/>
</dbReference>
<keyword evidence="4 9" id="KW-0812">Transmembrane</keyword>
<keyword evidence="6 9" id="KW-0378">Hydrolase</keyword>
<comment type="caution">
    <text evidence="9">Lacks conserved residue(s) required for the propagation of feature annotation.</text>
</comment>
<feature type="active site" evidence="9">
    <location>
        <position position="105"/>
    </location>
</feature>
<dbReference type="UniPathway" id="UPA00665"/>
<accession>A0A1M6HTM3</accession>
<evidence type="ECO:0000256" key="9">
    <source>
        <dbReference type="HAMAP-Rule" id="MF_00161"/>
    </source>
</evidence>
<evidence type="ECO:0000256" key="8">
    <source>
        <dbReference type="ARBA" id="ARBA00023136"/>
    </source>
</evidence>
<comment type="function">
    <text evidence="9 10">This protein specifically catalyzes the removal of signal peptides from prolipoproteins.</text>
</comment>
<keyword evidence="5 9" id="KW-0064">Aspartyl protease</keyword>
<dbReference type="PANTHER" id="PTHR33695:SF1">
    <property type="entry name" value="LIPOPROTEIN SIGNAL PEPTIDASE"/>
    <property type="match status" value="1"/>
</dbReference>
<proteinExistence type="inferred from homology"/>
<evidence type="ECO:0000256" key="2">
    <source>
        <dbReference type="ARBA" id="ARBA00022475"/>
    </source>
</evidence>
<dbReference type="AlphaFoldDB" id="A0A1M6HTM3"/>
<sequence length="164" mass="18281">MIWILLIIAVIGLDQITKHLVPVGTHIEIIKGFFYITYCENRGAAFSILQNFRWGFIIITIIAVAVMIRIMTTHKNTLARLSLSLLIGGALGNMIDRLFRGYVVDFFDFYPFGYDFAIFNVADVCITIGVGLLLIYIIFVYREPATGKTSAADKANKDSSESGS</sequence>
<dbReference type="NCBIfam" id="TIGR00077">
    <property type="entry name" value="lspA"/>
    <property type="match status" value="1"/>
</dbReference>
<keyword evidence="7 9" id="KW-1133">Transmembrane helix</keyword>
<evidence type="ECO:0000256" key="4">
    <source>
        <dbReference type="ARBA" id="ARBA00022692"/>
    </source>
</evidence>
<evidence type="ECO:0000256" key="11">
    <source>
        <dbReference type="RuleBase" id="RU004181"/>
    </source>
</evidence>
<dbReference type="Pfam" id="PF01252">
    <property type="entry name" value="Peptidase_A8"/>
    <property type="match status" value="1"/>
</dbReference>
<comment type="subcellular location">
    <subcellularLocation>
        <location evidence="9">Cell membrane</location>
        <topology evidence="9">Multi-pass membrane protein</topology>
    </subcellularLocation>
</comment>
<dbReference type="Proteomes" id="UP000324781">
    <property type="component" value="Unassembled WGS sequence"/>
</dbReference>
<keyword evidence="3 9" id="KW-0645">Protease</keyword>
<comment type="pathway">
    <text evidence="9">Protein modification; lipoprotein biosynthesis (signal peptide cleavage).</text>
</comment>
<dbReference type="GO" id="GO:0006508">
    <property type="term" value="P:proteolysis"/>
    <property type="evidence" value="ECO:0007669"/>
    <property type="project" value="UniProtKB-KW"/>
</dbReference>
<evidence type="ECO:0000256" key="6">
    <source>
        <dbReference type="ARBA" id="ARBA00022801"/>
    </source>
</evidence>
<evidence type="ECO:0000313" key="12">
    <source>
        <dbReference type="EMBL" id="SHJ25478.1"/>
    </source>
</evidence>
<dbReference type="PRINTS" id="PR00781">
    <property type="entry name" value="LIPOSIGPTASE"/>
</dbReference>
<name>A0A1M6HTM3_9FIRM</name>
<evidence type="ECO:0000256" key="1">
    <source>
        <dbReference type="ARBA" id="ARBA00006139"/>
    </source>
</evidence>
<dbReference type="InterPro" id="IPR001872">
    <property type="entry name" value="Peptidase_A8"/>
</dbReference>
<comment type="similarity">
    <text evidence="1 9 11">Belongs to the peptidase A8 family.</text>
</comment>
<dbReference type="OrthoDB" id="9810259at2"/>